<keyword evidence="3" id="KW-1185">Reference proteome</keyword>
<feature type="region of interest" description="Disordered" evidence="1">
    <location>
        <begin position="52"/>
        <end position="80"/>
    </location>
</feature>
<name>A0ABQ1X4Y0_9BACT</name>
<organism evidence="2 3">
    <name type="scientific">Hymenobacter glacieicola</name>
    <dbReference type="NCBI Taxonomy" id="1562124"/>
    <lineage>
        <taxon>Bacteria</taxon>
        <taxon>Pseudomonadati</taxon>
        <taxon>Bacteroidota</taxon>
        <taxon>Cytophagia</taxon>
        <taxon>Cytophagales</taxon>
        <taxon>Hymenobacteraceae</taxon>
        <taxon>Hymenobacter</taxon>
    </lineage>
</organism>
<dbReference type="EMBL" id="BMGS01000015">
    <property type="protein sequence ID" value="GGG60224.1"/>
    <property type="molecule type" value="Genomic_DNA"/>
</dbReference>
<sequence>MDVAPDEEIHSLCRQWAKASPKLNVLEQVTTDPLRHGVGGLHRVGLRGEYKPTAARFPDQRESDNVLRRAAQGADEHEQH</sequence>
<accession>A0ABQ1X4Y0</accession>
<protein>
    <submittedName>
        <fullName evidence="2">Uncharacterized protein</fullName>
    </submittedName>
</protein>
<dbReference type="Proteomes" id="UP000601361">
    <property type="component" value="Unassembled WGS sequence"/>
</dbReference>
<feature type="compositionally biased region" description="Basic and acidic residues" evidence="1">
    <location>
        <begin position="58"/>
        <end position="67"/>
    </location>
</feature>
<comment type="caution">
    <text evidence="2">The sequence shown here is derived from an EMBL/GenBank/DDBJ whole genome shotgun (WGS) entry which is preliminary data.</text>
</comment>
<evidence type="ECO:0000313" key="3">
    <source>
        <dbReference type="Proteomes" id="UP000601361"/>
    </source>
</evidence>
<proteinExistence type="predicted"/>
<reference evidence="3" key="1">
    <citation type="journal article" date="2019" name="Int. J. Syst. Evol. Microbiol.">
        <title>The Global Catalogue of Microorganisms (GCM) 10K type strain sequencing project: providing services to taxonomists for standard genome sequencing and annotation.</title>
        <authorList>
            <consortium name="The Broad Institute Genomics Platform"/>
            <consortium name="The Broad Institute Genome Sequencing Center for Infectious Disease"/>
            <person name="Wu L."/>
            <person name="Ma J."/>
        </authorList>
    </citation>
    <scope>NUCLEOTIDE SEQUENCE [LARGE SCALE GENOMIC DNA]</scope>
    <source>
        <strain evidence="3">CGMCC 1.12990</strain>
    </source>
</reference>
<evidence type="ECO:0000313" key="2">
    <source>
        <dbReference type="EMBL" id="GGG60224.1"/>
    </source>
</evidence>
<evidence type="ECO:0000256" key="1">
    <source>
        <dbReference type="SAM" id="MobiDB-lite"/>
    </source>
</evidence>
<gene>
    <name evidence="2" type="ORF">GCM10011378_40240</name>
</gene>